<dbReference type="InterPro" id="IPR032675">
    <property type="entry name" value="LRR_dom_sf"/>
</dbReference>
<proteinExistence type="predicted"/>
<evidence type="ECO:0000256" key="4">
    <source>
        <dbReference type="ARBA" id="ARBA00023212"/>
    </source>
</evidence>
<dbReference type="InParanoid" id="T1G3H7"/>
<protein>
    <submittedName>
        <fullName evidence="5 6">Uncharacterized protein</fullName>
    </submittedName>
</protein>
<evidence type="ECO:0000256" key="1">
    <source>
        <dbReference type="ARBA" id="ARBA00004300"/>
    </source>
</evidence>
<reference evidence="5 7" key="2">
    <citation type="journal article" date="2013" name="Nature">
        <title>Insights into bilaterian evolution from three spiralian genomes.</title>
        <authorList>
            <person name="Simakov O."/>
            <person name="Marletaz F."/>
            <person name="Cho S.J."/>
            <person name="Edsinger-Gonzales E."/>
            <person name="Havlak P."/>
            <person name="Hellsten U."/>
            <person name="Kuo D.H."/>
            <person name="Larsson T."/>
            <person name="Lv J."/>
            <person name="Arendt D."/>
            <person name="Savage R."/>
            <person name="Osoegawa K."/>
            <person name="de Jong P."/>
            <person name="Grimwood J."/>
            <person name="Chapman J.A."/>
            <person name="Shapiro H."/>
            <person name="Aerts A."/>
            <person name="Otillar R.P."/>
            <person name="Terry A.Y."/>
            <person name="Boore J.L."/>
            <person name="Grigoriev I.V."/>
            <person name="Lindberg D.R."/>
            <person name="Seaver E.C."/>
            <person name="Weisblat D.A."/>
            <person name="Putnam N.H."/>
            <person name="Rokhsar D.S."/>
        </authorList>
    </citation>
    <scope>NUCLEOTIDE SEQUENCE</scope>
</reference>
<name>T1G3H7_HELRO</name>
<dbReference type="AlphaFoldDB" id="T1G3H7"/>
<dbReference type="CTD" id="20215625"/>
<keyword evidence="2" id="KW-0963">Cytoplasm</keyword>
<dbReference type="RefSeq" id="XP_009017263.1">
    <property type="nucleotide sequence ID" value="XM_009019015.1"/>
</dbReference>
<keyword evidence="3" id="KW-0175">Coiled coil</keyword>
<dbReference type="PANTHER" id="PTHR23170">
    <property type="entry name" value="NY-REN-58 ANTIGEN"/>
    <property type="match status" value="1"/>
</dbReference>
<accession>T1G3H7</accession>
<dbReference type="KEGG" id="hro:HELRODRAFT_78955"/>
<gene>
    <name evidence="6" type="primary">20215625</name>
    <name evidence="5" type="ORF">HELRODRAFT_78955</name>
</gene>
<evidence type="ECO:0000256" key="2">
    <source>
        <dbReference type="ARBA" id="ARBA00022490"/>
    </source>
</evidence>
<evidence type="ECO:0000313" key="5">
    <source>
        <dbReference type="EMBL" id="ESO04684.1"/>
    </source>
</evidence>
<sequence length="232" mass="26670">MTALESFRQSFERYCKEFNVQPSESLLNKIHKFCGRYTLDLSSSYLQSKVIDALSKALKYDALFTEIKLNNCQLNEEGSYIYAMLQLNVIFVFILQNNSMRGISVSYIAELLRANTFIYSLHLDSNNIGLLESNFNDLCQSLKVNRSLQILGLSNNQLNSNCSKYLSDVFKYNNALQSLDLRWNKLGLIGGRQLSSMLDNNQVLQNLRLDGNDITIDTLQTIGLYNYRIYIF</sequence>
<dbReference type="Proteomes" id="UP000015101">
    <property type="component" value="Unassembled WGS sequence"/>
</dbReference>
<keyword evidence="4" id="KW-0206">Cytoskeleton</keyword>
<dbReference type="OMA" id="SIMIEIM"/>
<comment type="subcellular location">
    <subcellularLocation>
        <location evidence="1">Cytoplasm</location>
        <location evidence="1">Cytoskeleton</location>
        <location evidence="1">Microtubule organizing center</location>
        <location evidence="1">Centrosome</location>
    </subcellularLocation>
</comment>
<dbReference type="PANTHER" id="PTHR23170:SF3">
    <property type="entry name" value="LEUCINE-RICH REPEAT-CONTAINING PROTEIN 45"/>
    <property type="match status" value="1"/>
</dbReference>
<dbReference type="OrthoDB" id="8436363at2759"/>
<dbReference type="SMART" id="SM00368">
    <property type="entry name" value="LRR_RI"/>
    <property type="match status" value="2"/>
</dbReference>
<evidence type="ECO:0000313" key="7">
    <source>
        <dbReference type="Proteomes" id="UP000015101"/>
    </source>
</evidence>
<reference evidence="7" key="1">
    <citation type="submission" date="2012-12" db="EMBL/GenBank/DDBJ databases">
        <authorList>
            <person name="Hellsten U."/>
            <person name="Grimwood J."/>
            <person name="Chapman J.A."/>
            <person name="Shapiro H."/>
            <person name="Aerts A."/>
            <person name="Otillar R.P."/>
            <person name="Terry A.Y."/>
            <person name="Boore J.L."/>
            <person name="Simakov O."/>
            <person name="Marletaz F."/>
            <person name="Cho S.-J."/>
            <person name="Edsinger-Gonzales E."/>
            <person name="Havlak P."/>
            <person name="Kuo D.-H."/>
            <person name="Larsson T."/>
            <person name="Lv J."/>
            <person name="Arendt D."/>
            <person name="Savage R."/>
            <person name="Osoegawa K."/>
            <person name="de Jong P."/>
            <person name="Lindberg D.R."/>
            <person name="Seaver E.C."/>
            <person name="Weisblat D.A."/>
            <person name="Putnam N.H."/>
            <person name="Grigoriev I.V."/>
            <person name="Rokhsar D.S."/>
        </authorList>
    </citation>
    <scope>NUCLEOTIDE SEQUENCE</scope>
</reference>
<reference evidence="6" key="3">
    <citation type="submission" date="2015-06" db="UniProtKB">
        <authorList>
            <consortium name="EnsemblMetazoa"/>
        </authorList>
    </citation>
    <scope>IDENTIFICATION</scope>
</reference>
<evidence type="ECO:0000256" key="3">
    <source>
        <dbReference type="ARBA" id="ARBA00023054"/>
    </source>
</evidence>
<dbReference type="GO" id="GO:0005813">
    <property type="term" value="C:centrosome"/>
    <property type="evidence" value="ECO:0007669"/>
    <property type="project" value="UniProtKB-SubCell"/>
</dbReference>
<evidence type="ECO:0000313" key="6">
    <source>
        <dbReference type="EnsemblMetazoa" id="HelroP78955"/>
    </source>
</evidence>
<dbReference type="InterPro" id="IPR052116">
    <property type="entry name" value="Centro_Cilium_Assembly"/>
</dbReference>
<dbReference type="STRING" id="6412.T1G3H7"/>
<dbReference type="GeneID" id="20215625"/>
<dbReference type="EMBL" id="KB096457">
    <property type="protein sequence ID" value="ESO04684.1"/>
    <property type="molecule type" value="Genomic_DNA"/>
</dbReference>
<dbReference type="SUPFAM" id="SSF52047">
    <property type="entry name" value="RNI-like"/>
    <property type="match status" value="1"/>
</dbReference>
<dbReference type="Gene3D" id="3.80.10.10">
    <property type="entry name" value="Ribonuclease Inhibitor"/>
    <property type="match status" value="1"/>
</dbReference>
<dbReference type="eggNOG" id="KOG4308">
    <property type="taxonomic scope" value="Eukaryota"/>
</dbReference>
<dbReference type="EMBL" id="AMQM01004161">
    <property type="status" value="NOT_ANNOTATED_CDS"/>
    <property type="molecule type" value="Genomic_DNA"/>
</dbReference>
<dbReference type="HOGENOM" id="CLU_1195976_0_0_1"/>
<dbReference type="EnsemblMetazoa" id="HelroT78955">
    <property type="protein sequence ID" value="HelroP78955"/>
    <property type="gene ID" value="HelroG78955"/>
</dbReference>
<keyword evidence="7" id="KW-1185">Reference proteome</keyword>
<organism evidence="6 7">
    <name type="scientific">Helobdella robusta</name>
    <name type="common">Californian leech</name>
    <dbReference type="NCBI Taxonomy" id="6412"/>
    <lineage>
        <taxon>Eukaryota</taxon>
        <taxon>Metazoa</taxon>
        <taxon>Spiralia</taxon>
        <taxon>Lophotrochozoa</taxon>
        <taxon>Annelida</taxon>
        <taxon>Clitellata</taxon>
        <taxon>Hirudinea</taxon>
        <taxon>Rhynchobdellida</taxon>
        <taxon>Glossiphoniidae</taxon>
        <taxon>Helobdella</taxon>
    </lineage>
</organism>